<dbReference type="Proteomes" id="UP000288587">
    <property type="component" value="Unassembled WGS sequence"/>
</dbReference>
<evidence type="ECO:0000256" key="5">
    <source>
        <dbReference type="ARBA" id="ARBA00022777"/>
    </source>
</evidence>
<dbReference type="Gene3D" id="1.10.510.10">
    <property type="entry name" value="Transferase(Phosphotransferase) domain 1"/>
    <property type="match status" value="1"/>
</dbReference>
<organism evidence="10 11">
    <name type="scientific">Inhella crocodyli</name>
    <dbReference type="NCBI Taxonomy" id="2499851"/>
    <lineage>
        <taxon>Bacteria</taxon>
        <taxon>Pseudomonadati</taxon>
        <taxon>Pseudomonadota</taxon>
        <taxon>Betaproteobacteria</taxon>
        <taxon>Burkholderiales</taxon>
        <taxon>Sphaerotilaceae</taxon>
        <taxon>Inhella</taxon>
    </lineage>
</organism>
<dbReference type="InterPro" id="IPR050660">
    <property type="entry name" value="NEK_Ser/Thr_kinase"/>
</dbReference>
<evidence type="ECO:0000256" key="1">
    <source>
        <dbReference type="ARBA" id="ARBA00010886"/>
    </source>
</evidence>
<dbReference type="InterPro" id="IPR017441">
    <property type="entry name" value="Protein_kinase_ATP_BS"/>
</dbReference>
<evidence type="ECO:0000256" key="8">
    <source>
        <dbReference type="SAM" id="MobiDB-lite"/>
    </source>
</evidence>
<evidence type="ECO:0000256" key="4">
    <source>
        <dbReference type="ARBA" id="ARBA00022741"/>
    </source>
</evidence>
<feature type="region of interest" description="Disordered" evidence="8">
    <location>
        <begin position="490"/>
        <end position="532"/>
    </location>
</feature>
<evidence type="ECO:0000259" key="9">
    <source>
        <dbReference type="PROSITE" id="PS50011"/>
    </source>
</evidence>
<evidence type="ECO:0000256" key="6">
    <source>
        <dbReference type="ARBA" id="ARBA00022840"/>
    </source>
</evidence>
<feature type="compositionally biased region" description="Low complexity" evidence="8">
    <location>
        <begin position="350"/>
        <end position="359"/>
    </location>
</feature>
<dbReference type="InterPro" id="IPR000719">
    <property type="entry name" value="Prot_kinase_dom"/>
</dbReference>
<dbReference type="InterPro" id="IPR011009">
    <property type="entry name" value="Kinase-like_dom_sf"/>
</dbReference>
<protein>
    <recommendedName>
        <fullName evidence="2">non-specific serine/threonine protein kinase</fullName>
        <ecNumber evidence="2">2.7.11.1</ecNumber>
    </recommendedName>
</protein>
<keyword evidence="5 10" id="KW-0418">Kinase</keyword>
<keyword evidence="11" id="KW-1185">Reference proteome</keyword>
<dbReference type="PROSITE" id="PS00107">
    <property type="entry name" value="PROTEIN_KINASE_ATP"/>
    <property type="match status" value="1"/>
</dbReference>
<keyword evidence="3" id="KW-0808">Transferase</keyword>
<evidence type="ECO:0000256" key="2">
    <source>
        <dbReference type="ARBA" id="ARBA00012513"/>
    </source>
</evidence>
<keyword evidence="10" id="KW-0723">Serine/threonine-protein kinase</keyword>
<evidence type="ECO:0000313" key="10">
    <source>
        <dbReference type="EMBL" id="RVT87937.1"/>
    </source>
</evidence>
<dbReference type="OrthoDB" id="9801841at2"/>
<dbReference type="PANTHER" id="PTHR43671:SF13">
    <property type="entry name" value="SERINE_THREONINE-PROTEIN KINASE NEK2"/>
    <property type="match status" value="1"/>
</dbReference>
<keyword evidence="6 7" id="KW-0067">ATP-binding</keyword>
<dbReference type="Pfam" id="PF00069">
    <property type="entry name" value="Pkinase"/>
    <property type="match status" value="1"/>
</dbReference>
<dbReference type="GO" id="GO:0004674">
    <property type="term" value="F:protein serine/threonine kinase activity"/>
    <property type="evidence" value="ECO:0007669"/>
    <property type="project" value="UniProtKB-KW"/>
</dbReference>
<evidence type="ECO:0000256" key="7">
    <source>
        <dbReference type="PROSITE-ProRule" id="PRU10141"/>
    </source>
</evidence>
<dbReference type="EMBL" id="SACM01000001">
    <property type="protein sequence ID" value="RVT87937.1"/>
    <property type="molecule type" value="Genomic_DNA"/>
</dbReference>
<proteinExistence type="inferred from homology"/>
<dbReference type="PANTHER" id="PTHR43671">
    <property type="entry name" value="SERINE/THREONINE-PROTEIN KINASE NEK"/>
    <property type="match status" value="1"/>
</dbReference>
<accession>A0A3S3TCD4</accession>
<comment type="similarity">
    <text evidence="1">Belongs to the protein kinase superfamily. NEK Ser/Thr protein kinase family. NIMA subfamily.</text>
</comment>
<feature type="region of interest" description="Disordered" evidence="8">
    <location>
        <begin position="310"/>
        <end position="329"/>
    </location>
</feature>
<evidence type="ECO:0000313" key="11">
    <source>
        <dbReference type="Proteomes" id="UP000288587"/>
    </source>
</evidence>
<dbReference type="InterPro" id="IPR020635">
    <property type="entry name" value="Tyr_kinase_cat_dom"/>
</dbReference>
<dbReference type="SUPFAM" id="SSF56112">
    <property type="entry name" value="Protein kinase-like (PK-like)"/>
    <property type="match status" value="1"/>
</dbReference>
<dbReference type="SMART" id="SM00219">
    <property type="entry name" value="TyrKc"/>
    <property type="match status" value="1"/>
</dbReference>
<comment type="caution">
    <text evidence="10">The sequence shown here is derived from an EMBL/GenBank/DDBJ whole genome shotgun (WGS) entry which is preliminary data.</text>
</comment>
<dbReference type="GO" id="GO:0005524">
    <property type="term" value="F:ATP binding"/>
    <property type="evidence" value="ECO:0007669"/>
    <property type="project" value="UniProtKB-UniRule"/>
</dbReference>
<keyword evidence="4 7" id="KW-0547">Nucleotide-binding</keyword>
<dbReference type="AlphaFoldDB" id="A0A3S3TCD4"/>
<dbReference type="CDD" id="cd14014">
    <property type="entry name" value="STKc_PknB_like"/>
    <property type="match status" value="1"/>
</dbReference>
<dbReference type="EC" id="2.7.11.1" evidence="2"/>
<reference evidence="10 11" key="1">
    <citation type="submission" date="2019-01" db="EMBL/GenBank/DDBJ databases">
        <authorList>
            <person name="Chen W.-M."/>
        </authorList>
    </citation>
    <scope>NUCLEOTIDE SEQUENCE [LARGE SCALE GENOMIC DNA]</scope>
    <source>
        <strain evidence="10 11">CCP-18</strain>
    </source>
</reference>
<dbReference type="Gene3D" id="3.30.200.20">
    <property type="entry name" value="Phosphorylase Kinase, domain 1"/>
    <property type="match status" value="1"/>
</dbReference>
<sequence length="604" mass="63726">MADSPLPADKPTADDHRQALPAGTRFGELEILRTLGIGGFGIVYLARDHALEREVAIKEFMPAHLAWRSADARVSVRASSSYKTFEAGRKSFVNEARLLARFDHRSLLKVYRFWEDNGTAYMAMPYLQGQTLTKARKDMGHAPDEAWILQRLLPLLDALALLHSEGVYHRDIAPDNIWLSASDGAPILLDFGAARREMGDQTQGFTAILKPSYAPIEQYAESNALRQGPWTDLYALGAVLYHLLIGEAPPPATARIVADECQPLAERDTPALKAYSPQLLQAIDWALAVRPKERPANVAAFKAVLTGEAQAPARARWTAPPPERLHPLMNLAPQADPHATTVRQSRTEAEGAAPSSSSGTEDRTTQPDVHNAEAIEAPDRARLAMTLAVAEPVAARGTAAASDSASRPRWQPALLGAGAVLIGAGLLVALARVLGGPGVGKETALAASAPASSAPALAASSSAVAASVPAAMGSSAPAIAMGPTPTALPNAATGVPAARPLPGPGPAASKPVLAPKPTEAKPIAPKPQPAAVATAPPIVSPAAPAESPASAAGMEDPQAACADRSNFLAREFCVARRCERPQFEKHPVCVHLQEVREQRRSLRN</sequence>
<dbReference type="GO" id="GO:0004713">
    <property type="term" value="F:protein tyrosine kinase activity"/>
    <property type="evidence" value="ECO:0007669"/>
    <property type="project" value="InterPro"/>
</dbReference>
<feature type="region of interest" description="Disordered" evidence="8">
    <location>
        <begin position="336"/>
        <end position="368"/>
    </location>
</feature>
<dbReference type="PROSITE" id="PS50011">
    <property type="entry name" value="PROTEIN_KINASE_DOM"/>
    <property type="match status" value="1"/>
</dbReference>
<dbReference type="RefSeq" id="WP_127680611.1">
    <property type="nucleotide sequence ID" value="NZ_SACM01000001.1"/>
</dbReference>
<feature type="domain" description="Protein kinase" evidence="9">
    <location>
        <begin position="29"/>
        <end position="329"/>
    </location>
</feature>
<name>A0A3S3TCD4_9BURK</name>
<feature type="binding site" evidence="7">
    <location>
        <position position="58"/>
    </location>
    <ligand>
        <name>ATP</name>
        <dbReference type="ChEBI" id="CHEBI:30616"/>
    </ligand>
</feature>
<evidence type="ECO:0000256" key="3">
    <source>
        <dbReference type="ARBA" id="ARBA00022679"/>
    </source>
</evidence>
<gene>
    <name evidence="10" type="ORF">EOD73_02665</name>
</gene>